<protein>
    <submittedName>
        <fullName evidence="1">Uncharacterized protein</fullName>
    </submittedName>
</protein>
<sequence>MFKNLFRKDTSPKRSPLTVNIQLQNFGIVVHPGDTPDASASSNENTMVSGVATLDSDPSIIIRSIRVAFMIEYRHRGIGKDTWTQGILHEHGETFVDGLSKTDAIDVCYSEDGGTIRRRMDFGMLIAKDMATYERLPYAKISPQIRVSVEFDYADWPADALRALPIAPPVYVDDGTVIPDHHRFVSEIWSGGSVIPKDVPVVTESSITSGSISPGSAVTHQVQTWIKIFFINANPDPTSGPRSLRIHKRGVAAGIGTWNAFIWSDSIYSIELQIVQTYSAVPIEEYKIGVYDPEEYIYPSDTSVLHKAGEKPSTNRPGKEAPTLWQGSRSEITKGAVPLREEEKYIWATEKIRLPVAAHIRPSTCDGTKSPIHIKHKFVVKVYFSVTGETLDGRPIDGPLDTGDLRLLIINLPQHLPAAFPAEESEERPSDAVAPTNLKSPVNPMGTVRTS</sequence>
<proteinExistence type="predicted"/>
<reference evidence="1" key="1">
    <citation type="submission" date="2023-04" db="EMBL/GenBank/DDBJ databases">
        <title>Draft Genome sequencing of Naganishia species isolated from polar environments using Oxford Nanopore Technology.</title>
        <authorList>
            <person name="Leo P."/>
            <person name="Venkateswaran K."/>
        </authorList>
    </citation>
    <scope>NUCLEOTIDE SEQUENCE</scope>
    <source>
        <strain evidence="1">MNA-CCFEE 5423</strain>
    </source>
</reference>
<accession>A0ACC2VBK6</accession>
<organism evidence="1 2">
    <name type="scientific">Naganishia friedmannii</name>
    <dbReference type="NCBI Taxonomy" id="89922"/>
    <lineage>
        <taxon>Eukaryota</taxon>
        <taxon>Fungi</taxon>
        <taxon>Dikarya</taxon>
        <taxon>Basidiomycota</taxon>
        <taxon>Agaricomycotina</taxon>
        <taxon>Tremellomycetes</taxon>
        <taxon>Filobasidiales</taxon>
        <taxon>Filobasidiaceae</taxon>
        <taxon>Naganishia</taxon>
    </lineage>
</organism>
<evidence type="ECO:0000313" key="2">
    <source>
        <dbReference type="Proteomes" id="UP001227268"/>
    </source>
</evidence>
<gene>
    <name evidence="1" type="ORF">QFC21_005275</name>
</gene>
<keyword evidence="2" id="KW-1185">Reference proteome</keyword>
<dbReference type="Proteomes" id="UP001227268">
    <property type="component" value="Unassembled WGS sequence"/>
</dbReference>
<dbReference type="EMBL" id="JASBWT010000019">
    <property type="protein sequence ID" value="KAJ9096453.1"/>
    <property type="molecule type" value="Genomic_DNA"/>
</dbReference>
<evidence type="ECO:0000313" key="1">
    <source>
        <dbReference type="EMBL" id="KAJ9096453.1"/>
    </source>
</evidence>
<name>A0ACC2VBK6_9TREE</name>
<comment type="caution">
    <text evidence="1">The sequence shown here is derived from an EMBL/GenBank/DDBJ whole genome shotgun (WGS) entry which is preliminary data.</text>
</comment>